<sequence>MGSSVGERLRSIRKQLALKQAEMAAHMFMSVKGWQLLETPKAAPSAQTLTKLTELGFSADWILTGQGSMRFDDGVLLEAGQELGTEFNPYVQAIESFKNKDPKPSETSQSPHEAMRETVTVTGTDPELMVRTTGMVESVYRINGINLSMSDVIRIGVPYYDRLRAISVTGTEDERLALLSLLKAWLEKDISTTASSSNNSKASA</sequence>
<gene>
    <name evidence="2" type="ORF">WJT86_03515</name>
</gene>
<dbReference type="InterPro" id="IPR010982">
    <property type="entry name" value="Lambda_DNA-bd_dom_sf"/>
</dbReference>
<keyword evidence="3" id="KW-1185">Reference proteome</keyword>
<organism evidence="2 3">
    <name type="scientific">Hohaiivirga grylli</name>
    <dbReference type="NCBI Taxonomy" id="3133970"/>
    <lineage>
        <taxon>Bacteria</taxon>
        <taxon>Pseudomonadati</taxon>
        <taxon>Pseudomonadota</taxon>
        <taxon>Alphaproteobacteria</taxon>
        <taxon>Hyphomicrobiales</taxon>
        <taxon>Methylobacteriaceae</taxon>
        <taxon>Hohaiivirga</taxon>
    </lineage>
</organism>
<dbReference type="Proteomes" id="UP001418637">
    <property type="component" value="Unassembled WGS sequence"/>
</dbReference>
<dbReference type="CDD" id="cd00093">
    <property type="entry name" value="HTH_XRE"/>
    <property type="match status" value="1"/>
</dbReference>
<evidence type="ECO:0000313" key="2">
    <source>
        <dbReference type="EMBL" id="MEN3930128.1"/>
    </source>
</evidence>
<feature type="domain" description="HTH cro/C1-type" evidence="1">
    <location>
        <begin position="8"/>
        <end position="62"/>
    </location>
</feature>
<dbReference type="EMBL" id="JBBYXI010000001">
    <property type="protein sequence ID" value="MEN3930128.1"/>
    <property type="molecule type" value="Genomic_DNA"/>
</dbReference>
<evidence type="ECO:0000259" key="1">
    <source>
        <dbReference type="SMART" id="SM00530"/>
    </source>
</evidence>
<dbReference type="RefSeq" id="WP_346336096.1">
    <property type="nucleotide sequence ID" value="NZ_JBBYXI010000001.1"/>
</dbReference>
<name>A0ABV0BHX4_9HYPH</name>
<dbReference type="SUPFAM" id="SSF47413">
    <property type="entry name" value="lambda repressor-like DNA-binding domains"/>
    <property type="match status" value="1"/>
</dbReference>
<dbReference type="SMART" id="SM00530">
    <property type="entry name" value="HTH_XRE"/>
    <property type="match status" value="1"/>
</dbReference>
<protein>
    <submittedName>
        <fullName evidence="2">Helix-turn-helix transcriptional regulator</fullName>
    </submittedName>
</protein>
<dbReference type="Gene3D" id="1.10.260.40">
    <property type="entry name" value="lambda repressor-like DNA-binding domains"/>
    <property type="match status" value="1"/>
</dbReference>
<accession>A0ABV0BHX4</accession>
<proteinExistence type="predicted"/>
<evidence type="ECO:0000313" key="3">
    <source>
        <dbReference type="Proteomes" id="UP001418637"/>
    </source>
</evidence>
<comment type="caution">
    <text evidence="2">The sequence shown here is derived from an EMBL/GenBank/DDBJ whole genome shotgun (WGS) entry which is preliminary data.</text>
</comment>
<dbReference type="InterPro" id="IPR001387">
    <property type="entry name" value="Cro/C1-type_HTH"/>
</dbReference>
<reference evidence="2 3" key="1">
    <citation type="submission" date="2024-04" db="EMBL/GenBank/DDBJ databases">
        <title>A novel species isolated from cricket.</title>
        <authorList>
            <person name="Wang H.-C."/>
        </authorList>
    </citation>
    <scope>NUCLEOTIDE SEQUENCE [LARGE SCALE GENOMIC DNA]</scope>
    <source>
        <strain evidence="2 3">WL0021</strain>
    </source>
</reference>